<keyword evidence="4 10" id="KW-0812">Transmembrane</keyword>
<evidence type="ECO:0000256" key="1">
    <source>
        <dbReference type="ARBA" id="ARBA00004571"/>
    </source>
</evidence>
<keyword evidence="8 14" id="KW-0675">Receptor</keyword>
<evidence type="ECO:0000259" key="13">
    <source>
        <dbReference type="Pfam" id="PF07715"/>
    </source>
</evidence>
<proteinExistence type="inferred from homology"/>
<dbReference type="Pfam" id="PF13715">
    <property type="entry name" value="CarbopepD_reg_2"/>
    <property type="match status" value="1"/>
</dbReference>
<dbReference type="Gene3D" id="2.60.40.1120">
    <property type="entry name" value="Carboxypeptidase-like, regulatory domain"/>
    <property type="match status" value="1"/>
</dbReference>
<evidence type="ECO:0000313" key="15">
    <source>
        <dbReference type="Proteomes" id="UP001500394"/>
    </source>
</evidence>
<evidence type="ECO:0000313" key="14">
    <source>
        <dbReference type="EMBL" id="GAA4510131.1"/>
    </source>
</evidence>
<dbReference type="Pfam" id="PF00593">
    <property type="entry name" value="TonB_dep_Rec_b-barrel"/>
    <property type="match status" value="1"/>
</dbReference>
<dbReference type="InterPro" id="IPR039426">
    <property type="entry name" value="TonB-dep_rcpt-like"/>
</dbReference>
<evidence type="ECO:0000256" key="8">
    <source>
        <dbReference type="ARBA" id="ARBA00023170"/>
    </source>
</evidence>
<evidence type="ECO:0000256" key="5">
    <source>
        <dbReference type="ARBA" id="ARBA00022729"/>
    </source>
</evidence>
<evidence type="ECO:0000256" key="11">
    <source>
        <dbReference type="RuleBase" id="RU003357"/>
    </source>
</evidence>
<keyword evidence="9 10" id="KW-0998">Cell outer membrane</keyword>
<accession>A0ABP8QU60</accession>
<dbReference type="EMBL" id="BAABGR010000002">
    <property type="protein sequence ID" value="GAA4510131.1"/>
    <property type="molecule type" value="Genomic_DNA"/>
</dbReference>
<evidence type="ECO:0000256" key="7">
    <source>
        <dbReference type="ARBA" id="ARBA00023136"/>
    </source>
</evidence>
<evidence type="ECO:0000256" key="4">
    <source>
        <dbReference type="ARBA" id="ARBA00022692"/>
    </source>
</evidence>
<dbReference type="Gene3D" id="2.40.170.20">
    <property type="entry name" value="TonB-dependent receptor, beta-barrel domain"/>
    <property type="match status" value="1"/>
</dbReference>
<evidence type="ECO:0000256" key="10">
    <source>
        <dbReference type="PROSITE-ProRule" id="PRU01360"/>
    </source>
</evidence>
<feature type="domain" description="TonB-dependent receptor plug" evidence="13">
    <location>
        <begin position="117"/>
        <end position="222"/>
    </location>
</feature>
<evidence type="ECO:0000256" key="2">
    <source>
        <dbReference type="ARBA" id="ARBA00022448"/>
    </source>
</evidence>
<dbReference type="SUPFAM" id="SSF49464">
    <property type="entry name" value="Carboxypeptidase regulatory domain-like"/>
    <property type="match status" value="1"/>
</dbReference>
<dbReference type="RefSeq" id="WP_345063192.1">
    <property type="nucleotide sequence ID" value="NZ_BAABGR010000002.1"/>
</dbReference>
<organism evidence="14 15">
    <name type="scientific">Sphingobacterium thermophilum</name>
    <dbReference type="NCBI Taxonomy" id="768534"/>
    <lineage>
        <taxon>Bacteria</taxon>
        <taxon>Pseudomonadati</taxon>
        <taxon>Bacteroidota</taxon>
        <taxon>Sphingobacteriia</taxon>
        <taxon>Sphingobacteriales</taxon>
        <taxon>Sphingobacteriaceae</taxon>
        <taxon>Sphingobacterium</taxon>
    </lineage>
</organism>
<dbReference type="InterPro" id="IPR036942">
    <property type="entry name" value="Beta-barrel_TonB_sf"/>
</dbReference>
<name>A0ABP8QU60_9SPHI</name>
<dbReference type="InterPro" id="IPR023996">
    <property type="entry name" value="TonB-dep_OMP_SusC/RagA"/>
</dbReference>
<gene>
    <name evidence="14" type="ORF">GCM10023173_01150</name>
</gene>
<comment type="subcellular location">
    <subcellularLocation>
        <location evidence="1 10">Cell outer membrane</location>
        <topology evidence="1 10">Multi-pass membrane protein</topology>
    </subcellularLocation>
</comment>
<dbReference type="InterPro" id="IPR037066">
    <property type="entry name" value="Plug_dom_sf"/>
</dbReference>
<dbReference type="PANTHER" id="PTHR30069">
    <property type="entry name" value="TONB-DEPENDENT OUTER MEMBRANE RECEPTOR"/>
    <property type="match status" value="1"/>
</dbReference>
<dbReference type="Pfam" id="PF07715">
    <property type="entry name" value="Plug"/>
    <property type="match status" value="1"/>
</dbReference>
<dbReference type="InterPro" id="IPR023997">
    <property type="entry name" value="TonB-dep_OMP_SusC/RagA_CS"/>
</dbReference>
<feature type="domain" description="TonB-dependent receptor-like beta-barrel" evidence="12">
    <location>
        <begin position="398"/>
        <end position="968"/>
    </location>
</feature>
<evidence type="ECO:0000259" key="12">
    <source>
        <dbReference type="Pfam" id="PF00593"/>
    </source>
</evidence>
<protein>
    <submittedName>
        <fullName evidence="14">TonB-dependent receptor</fullName>
    </submittedName>
</protein>
<dbReference type="Proteomes" id="UP001500394">
    <property type="component" value="Unassembled WGS sequence"/>
</dbReference>
<keyword evidence="7 10" id="KW-0472">Membrane</keyword>
<evidence type="ECO:0000256" key="3">
    <source>
        <dbReference type="ARBA" id="ARBA00022452"/>
    </source>
</evidence>
<dbReference type="PROSITE" id="PS52016">
    <property type="entry name" value="TONB_DEPENDENT_REC_3"/>
    <property type="match status" value="1"/>
</dbReference>
<dbReference type="Gene3D" id="2.170.130.10">
    <property type="entry name" value="TonB-dependent receptor, plug domain"/>
    <property type="match status" value="1"/>
</dbReference>
<evidence type="ECO:0000256" key="9">
    <source>
        <dbReference type="ARBA" id="ARBA00023237"/>
    </source>
</evidence>
<comment type="similarity">
    <text evidence="10 11">Belongs to the TonB-dependent receptor family.</text>
</comment>
<reference evidence="15" key="1">
    <citation type="journal article" date="2019" name="Int. J. Syst. Evol. Microbiol.">
        <title>The Global Catalogue of Microorganisms (GCM) 10K type strain sequencing project: providing services to taxonomists for standard genome sequencing and annotation.</title>
        <authorList>
            <consortium name="The Broad Institute Genomics Platform"/>
            <consortium name="The Broad Institute Genome Sequencing Center for Infectious Disease"/>
            <person name="Wu L."/>
            <person name="Ma J."/>
        </authorList>
    </citation>
    <scope>NUCLEOTIDE SEQUENCE [LARGE SCALE GENOMIC DNA]</scope>
    <source>
        <strain evidence="15">JCM 17858</strain>
    </source>
</reference>
<keyword evidence="6 11" id="KW-0798">TonB box</keyword>
<keyword evidence="5" id="KW-0732">Signal</keyword>
<dbReference type="InterPro" id="IPR012910">
    <property type="entry name" value="Plug_dom"/>
</dbReference>
<keyword evidence="3 10" id="KW-1134">Transmembrane beta strand</keyword>
<dbReference type="InterPro" id="IPR008969">
    <property type="entry name" value="CarboxyPept-like_regulatory"/>
</dbReference>
<keyword evidence="15" id="KW-1185">Reference proteome</keyword>
<keyword evidence="2 10" id="KW-0813">Transport</keyword>
<dbReference type="PANTHER" id="PTHR30069:SF29">
    <property type="entry name" value="HEMOGLOBIN AND HEMOGLOBIN-HAPTOGLOBIN-BINDING PROTEIN 1-RELATED"/>
    <property type="match status" value="1"/>
</dbReference>
<evidence type="ECO:0000256" key="6">
    <source>
        <dbReference type="ARBA" id="ARBA00023077"/>
    </source>
</evidence>
<dbReference type="SUPFAM" id="SSF56935">
    <property type="entry name" value="Porins"/>
    <property type="match status" value="1"/>
</dbReference>
<comment type="caution">
    <text evidence="14">The sequence shown here is derived from an EMBL/GenBank/DDBJ whole genome shotgun (WGS) entry which is preliminary data.</text>
</comment>
<dbReference type="NCBIfam" id="TIGR04057">
    <property type="entry name" value="SusC_RagA_signa"/>
    <property type="match status" value="1"/>
</dbReference>
<dbReference type="NCBIfam" id="TIGR04056">
    <property type="entry name" value="OMP_RagA_SusC"/>
    <property type="match status" value="1"/>
</dbReference>
<dbReference type="InterPro" id="IPR000531">
    <property type="entry name" value="Beta-barrel_TonB"/>
</dbReference>
<sequence length="1014" mass="113068">MKRQLLLIFALFMIPVYFSFGQKKNITGQVSSEKGEKLSNVTISIKGQSTASTFTDANGEFKIQADDDDILVFTLVGFSKHEEAVKGRSRLNVQLFTEEQSLEEVVVIGYGTQKKGNLTGSVSQIQSEQLQHRPNLSTSNALQGLAPGVTITSQTGSPGGDAAQIRIRGISSFGGSDSSPLVIIDGVAGSLDNLDFNLIESISILKDAASAAIYGSRAANGVILVTTKRAKDKIAIDYKGYVGFQEPTAIPKVSDGFTLMRMFNEANINDGNQITYTDADIEEFRKLYEADPSNFDWQGAILTENGFTHNHFVGLMANSGIIRVAPSFSYSTQEGLLKNTGFTRYNFRNNMDIAPSEKLSIKMDVAVTNKNRRQIASEGTVWNYLGRMPTNLPIRHPNGLWAEGWVKNNPVAFIEEGGNRKTNNIEFYGNISLNYKPTNWLSINGTVAPRYETRNRHTFTKSVDVYDVNGISQGAANTFTDLEETSYRDYYGSYYLTATADKRFGNHNFTLMAGTSRESYNDKFLMGYRRDFIYDTYEVLKAGADNETKGNNGTVEEWLLVSAFGRFSYSFKDKYLFEANIRHDGSSRFSKNNQWATFPSFSAGWRISEENFMQPLKSTVNQLKIRASWGKLGNQNIGNTYYPFTSELAVGSISLNGEVHPIVTLNDMANPNLKWEETTISGVGLDAQLFNKFSFTFDWYNKTTEGILMKLYITQLAGLNAPFQNAGKVENKGWEFSTRYDNKFGDFRLGVGFNISDVKNKILDMRNTTDGTFLRQQTGYAINSIYGYIADGLYQNEEEIKNGPTQFGTLQPGDVRYKDIAGAFDANGNPIPDGVINDADKTIIGSTIPRYTYGLNLDLGYKGLRLSGFLQGVGKADGYLNSHYVVPLANASAVKPWQEDYWTPDNPNAALPRLSHVSTNNTQNSTFWMRDASYLRLKNIQLGYEIPASFLSKLKVSKAFIYVNGQNLFTKTKFYEGYDPEINYDASSSEGVTLGNGNFYPQVKYYTFGIDLKF</sequence>